<dbReference type="EC" id="3.1.-.-" evidence="4"/>
<dbReference type="InterPro" id="IPR013830">
    <property type="entry name" value="SGNH_hydro"/>
</dbReference>
<feature type="domain" description="SGNH hydrolase-type esterase" evidence="2">
    <location>
        <begin position="52"/>
        <end position="267"/>
    </location>
</feature>
<dbReference type="GO" id="GO:0004622">
    <property type="term" value="F:phosphatidylcholine lysophospholipase activity"/>
    <property type="evidence" value="ECO:0007669"/>
    <property type="project" value="TreeGrafter"/>
</dbReference>
<feature type="signal peptide" evidence="1">
    <location>
        <begin position="1"/>
        <end position="29"/>
    </location>
</feature>
<dbReference type="InterPro" id="IPR036514">
    <property type="entry name" value="SGNH_hydro_sf"/>
</dbReference>
<evidence type="ECO:0000259" key="2">
    <source>
        <dbReference type="Pfam" id="PF13472"/>
    </source>
</evidence>
<reference evidence="4" key="2">
    <citation type="submission" date="2023-08" db="EMBL/GenBank/DDBJ databases">
        <title>Identification and characterization of horizontal gene transfer across gut microbiota members of farm animals based on homology search.</title>
        <authorList>
            <person name="Schwarzerova J."/>
            <person name="Nykrynova M."/>
            <person name="Jureckova K."/>
            <person name="Cejkova D."/>
            <person name="Rychlik I."/>
        </authorList>
    </citation>
    <scope>NUCLEOTIDE SEQUENCE</scope>
    <source>
        <strain evidence="4">ET15</strain>
        <strain evidence="3">ET37</strain>
    </source>
</reference>
<dbReference type="EMBL" id="JAUEIF010000012">
    <property type="protein sequence ID" value="MDN0026117.1"/>
    <property type="molecule type" value="Genomic_DNA"/>
</dbReference>
<dbReference type="Gene3D" id="3.40.50.1110">
    <property type="entry name" value="SGNH hydrolase"/>
    <property type="match status" value="1"/>
</dbReference>
<accession>A0AAW7JL08</accession>
<proteinExistence type="predicted"/>
<sequence length="284" mass="31369">MKNIRRRSAAYLMATLILLAQLMPVPAFALRGAGSDGANLSDSRWRGRRVAFLGDSITDPHHVGTTRCYWEFLADMLGIVPLVYGVNGHQMSDLYGQAQRLLAEQGDSVDAIVVFAGTNDYNGGVPLGEWYDTGERETVVGGGVKTVRKYRTPVMSGATFRGRINMLMDFLKTHYPDKQIMLLTPIHRAYACFGPDNVQPDERFANSIGAFFDEYVDAVREAAGVWAVPVIDLNSLSGLYPLNDSFVHCFSNGKTDRLHPNAEGHRRMALTIACQMMALPATFD</sequence>
<feature type="chain" id="PRO_5043723206" evidence="1">
    <location>
        <begin position="30"/>
        <end position="284"/>
    </location>
</feature>
<comment type="caution">
    <text evidence="4">The sequence shown here is derived from an EMBL/GenBank/DDBJ whole genome shotgun (WGS) entry which is preliminary data.</text>
</comment>
<dbReference type="PANTHER" id="PTHR30383">
    <property type="entry name" value="THIOESTERASE 1/PROTEASE 1/LYSOPHOSPHOLIPASE L1"/>
    <property type="match status" value="1"/>
</dbReference>
<protein>
    <submittedName>
        <fullName evidence="4">SGNH/GDSL hydrolase family protein</fullName>
        <ecNumber evidence="4">3.1.-.-</ecNumber>
    </submittedName>
</protein>
<dbReference type="InterPro" id="IPR051532">
    <property type="entry name" value="Ester_Hydrolysis_Enzymes"/>
</dbReference>
<dbReference type="PANTHER" id="PTHR30383:SF5">
    <property type="entry name" value="SGNH HYDROLASE-TYPE ESTERASE DOMAIN-CONTAINING PROTEIN"/>
    <property type="match status" value="1"/>
</dbReference>
<evidence type="ECO:0000313" key="4">
    <source>
        <dbReference type="EMBL" id="MDN0026117.1"/>
    </source>
</evidence>
<keyword evidence="4" id="KW-0378">Hydrolase</keyword>
<keyword evidence="1" id="KW-0732">Signal</keyword>
<dbReference type="AlphaFoldDB" id="A0AAW7JL08"/>
<organism evidence="4 6">
    <name type="scientific">Leyella lascolaii</name>
    <dbReference type="NCBI Taxonomy" id="1776379"/>
    <lineage>
        <taxon>Bacteria</taxon>
        <taxon>Pseudomonadati</taxon>
        <taxon>Bacteroidota</taxon>
        <taxon>Bacteroidia</taxon>
        <taxon>Bacteroidales</taxon>
        <taxon>Prevotellaceae</taxon>
        <taxon>Leyella</taxon>
    </lineage>
</organism>
<evidence type="ECO:0000313" key="3">
    <source>
        <dbReference type="EMBL" id="MDN0023598.1"/>
    </source>
</evidence>
<dbReference type="Proteomes" id="UP001167831">
    <property type="component" value="Unassembled WGS sequence"/>
</dbReference>
<dbReference type="Pfam" id="PF13472">
    <property type="entry name" value="Lipase_GDSL_2"/>
    <property type="match status" value="1"/>
</dbReference>
<name>A0AAW7JL08_9BACT</name>
<dbReference type="Proteomes" id="UP001168478">
    <property type="component" value="Unassembled WGS sequence"/>
</dbReference>
<dbReference type="RefSeq" id="WP_289826102.1">
    <property type="nucleotide sequence ID" value="NZ_JAUEIF010000012.1"/>
</dbReference>
<reference evidence="4" key="1">
    <citation type="submission" date="2023-06" db="EMBL/GenBank/DDBJ databases">
        <authorList>
            <person name="Zeman M."/>
            <person name="Kubasova T."/>
            <person name="Jahodarova E."/>
            <person name="Nykrynova M."/>
            <person name="Rychlik I."/>
        </authorList>
    </citation>
    <scope>NUCLEOTIDE SEQUENCE</scope>
    <source>
        <strain evidence="4">ET15</strain>
        <strain evidence="3">ET37</strain>
    </source>
</reference>
<keyword evidence="5" id="KW-1185">Reference proteome</keyword>
<dbReference type="CDD" id="cd00229">
    <property type="entry name" value="SGNH_hydrolase"/>
    <property type="match status" value="1"/>
</dbReference>
<evidence type="ECO:0000313" key="6">
    <source>
        <dbReference type="Proteomes" id="UP001168478"/>
    </source>
</evidence>
<dbReference type="SUPFAM" id="SSF52266">
    <property type="entry name" value="SGNH hydrolase"/>
    <property type="match status" value="1"/>
</dbReference>
<dbReference type="EMBL" id="JAUEIE010000014">
    <property type="protein sequence ID" value="MDN0023598.1"/>
    <property type="molecule type" value="Genomic_DNA"/>
</dbReference>
<evidence type="ECO:0000313" key="5">
    <source>
        <dbReference type="Proteomes" id="UP001167831"/>
    </source>
</evidence>
<evidence type="ECO:0000256" key="1">
    <source>
        <dbReference type="SAM" id="SignalP"/>
    </source>
</evidence>
<gene>
    <name evidence="3" type="ORF">QVN81_11315</name>
    <name evidence="4" type="ORF">QVN84_11395</name>
</gene>